<comment type="subcellular location">
    <subcellularLocation>
        <location evidence="1">Membrane</location>
        <topology evidence="1">Multi-pass membrane protein</topology>
    </subcellularLocation>
</comment>
<protein>
    <submittedName>
        <fullName evidence="13">Membrane protein</fullName>
    </submittedName>
</protein>
<dbReference type="Proteomes" id="UP000029738">
    <property type="component" value="Unassembled WGS sequence"/>
</dbReference>
<evidence type="ECO:0000256" key="2">
    <source>
        <dbReference type="ARBA" id="ARBA00006214"/>
    </source>
</evidence>
<comment type="caution">
    <text evidence="13">The sequence shown here is derived from an EMBL/GenBank/DDBJ whole genome shotgun (WGS) entry which is preliminary data.</text>
</comment>
<evidence type="ECO:0000313" key="12">
    <source>
        <dbReference type="EMBL" id="KAF3887693.1"/>
    </source>
</evidence>
<dbReference type="GO" id="GO:0048038">
    <property type="term" value="F:quinone binding"/>
    <property type="evidence" value="ECO:0007669"/>
    <property type="project" value="UniProtKB-KW"/>
</dbReference>
<keyword evidence="14" id="KW-1185">Reference proteome</keyword>
<dbReference type="InterPro" id="IPR044698">
    <property type="entry name" value="VKOR/LTO1"/>
</dbReference>
<evidence type="ECO:0000256" key="3">
    <source>
        <dbReference type="ARBA" id="ARBA00022692"/>
    </source>
</evidence>
<reference evidence="12" key="2">
    <citation type="submission" date="2019-11" db="EMBL/GenBank/DDBJ databases">
        <title>Improved Assembly of Tolypothrix boutellei genome.</title>
        <authorList>
            <person name="Sarangi A.N."/>
            <person name="Mukherjee M."/>
            <person name="Ghosh S."/>
            <person name="Singh D."/>
            <person name="Das A."/>
            <person name="Kant S."/>
            <person name="Prusty A."/>
            <person name="Tripathy S."/>
        </authorList>
    </citation>
    <scope>NUCLEOTIDE SEQUENCE</scope>
    <source>
        <strain evidence="12">VB521301</strain>
    </source>
</reference>
<dbReference type="Gene3D" id="1.20.1440.130">
    <property type="entry name" value="VKOR domain"/>
    <property type="match status" value="1"/>
</dbReference>
<dbReference type="GO" id="GO:0016491">
    <property type="term" value="F:oxidoreductase activity"/>
    <property type="evidence" value="ECO:0007669"/>
    <property type="project" value="UniProtKB-KW"/>
</dbReference>
<keyword evidence="5 10" id="KW-1133">Transmembrane helix</keyword>
<reference evidence="13" key="1">
    <citation type="journal article" date="2015" name="Genome Announc.">
        <title>Draft Genome Sequence of Tolypothrix boutellei Strain VB521301.</title>
        <authorList>
            <person name="Chandrababunaidu M.M."/>
            <person name="Singh D."/>
            <person name="Sen D."/>
            <person name="Bhan S."/>
            <person name="Das S."/>
            <person name="Gupta A."/>
            <person name="Adhikary S.P."/>
            <person name="Tripathy S."/>
        </authorList>
    </citation>
    <scope>NUCLEOTIDE SEQUENCE</scope>
    <source>
        <strain evidence="13">VB521301</strain>
    </source>
</reference>
<gene>
    <name evidence="13" type="ORF">DA73_0208135</name>
    <name evidence="12" type="ORF">DA73_0400021010</name>
</gene>
<evidence type="ECO:0000256" key="5">
    <source>
        <dbReference type="ARBA" id="ARBA00022989"/>
    </source>
</evidence>
<evidence type="ECO:0000256" key="8">
    <source>
        <dbReference type="ARBA" id="ARBA00023157"/>
    </source>
</evidence>
<dbReference type="AlphaFoldDB" id="A0A0C1RMU5"/>
<evidence type="ECO:0000256" key="6">
    <source>
        <dbReference type="ARBA" id="ARBA00023002"/>
    </source>
</evidence>
<sequence length="323" mass="35646">MNRRRSTPWIHRWSRVLIGAIAILGAITTAYLTVVKFTQGSTACPTKSCDLVLSSEYATVFGLPLALFGFIAYAGMTTFALAPLAFDPVQKKDIRTKLENTTWLLLLAGAIAMSVFSGYLMYLLFFKIQAVCIYCLGSALFSISMLILTIIGRNWEDLGQIFFTAIVVGMVTLIGTLGIYANVNNPVANANSNTPTLSPTGQPKLGVGWEITTTSGEAEIQLARHLTKIGTKEFVAWWCPHCHEQKQLFGKEAYKEISRVECDPQGQTDPRPDLCQAAGIQGYPTWQINGKLYPNVQSLEKLAQISGYQGPRNFKNFPQAFQK</sequence>
<keyword evidence="4" id="KW-0874">Quinone</keyword>
<evidence type="ECO:0000259" key="11">
    <source>
        <dbReference type="PROSITE" id="PS51352"/>
    </source>
</evidence>
<dbReference type="OrthoDB" id="185994at2"/>
<feature type="transmembrane region" description="Helical" evidence="10">
    <location>
        <begin position="103"/>
        <end position="122"/>
    </location>
</feature>
<feature type="transmembrane region" description="Helical" evidence="10">
    <location>
        <begin position="61"/>
        <end position="82"/>
    </location>
</feature>
<keyword evidence="8" id="KW-1015">Disulfide bond</keyword>
<evidence type="ECO:0000256" key="7">
    <source>
        <dbReference type="ARBA" id="ARBA00023136"/>
    </source>
</evidence>
<feature type="domain" description="Thioredoxin" evidence="11">
    <location>
        <begin position="198"/>
        <end position="323"/>
    </location>
</feature>
<evidence type="ECO:0000256" key="1">
    <source>
        <dbReference type="ARBA" id="ARBA00004141"/>
    </source>
</evidence>
<dbReference type="SUPFAM" id="SSF52833">
    <property type="entry name" value="Thioredoxin-like"/>
    <property type="match status" value="1"/>
</dbReference>
<dbReference type="InterPro" id="IPR012932">
    <property type="entry name" value="VKOR"/>
</dbReference>
<dbReference type="STRING" id="1479485.DA73_0208135"/>
<comment type="similarity">
    <text evidence="2">Belongs to the VKOR family.</text>
</comment>
<keyword evidence="6" id="KW-0560">Oxidoreductase</keyword>
<evidence type="ECO:0000256" key="10">
    <source>
        <dbReference type="SAM" id="Phobius"/>
    </source>
</evidence>
<keyword evidence="3 10" id="KW-0812">Transmembrane</keyword>
<feature type="transmembrane region" description="Helical" evidence="10">
    <location>
        <begin position="12"/>
        <end position="32"/>
    </location>
</feature>
<feature type="transmembrane region" description="Helical" evidence="10">
    <location>
        <begin position="161"/>
        <end position="181"/>
    </location>
</feature>
<proteinExistence type="inferred from homology"/>
<dbReference type="EMBL" id="JHEG02000019">
    <property type="protein sequence ID" value="KIE13315.1"/>
    <property type="molecule type" value="Genomic_DNA"/>
</dbReference>
<feature type="transmembrane region" description="Helical" evidence="10">
    <location>
        <begin position="128"/>
        <end position="149"/>
    </location>
</feature>
<dbReference type="PANTHER" id="PTHR34573">
    <property type="entry name" value="VKC DOMAIN-CONTAINING PROTEIN"/>
    <property type="match status" value="1"/>
</dbReference>
<evidence type="ECO:0000256" key="4">
    <source>
        <dbReference type="ARBA" id="ARBA00022719"/>
    </source>
</evidence>
<dbReference type="CDD" id="cd12916">
    <property type="entry name" value="VKOR_1"/>
    <property type="match status" value="1"/>
</dbReference>
<dbReference type="Pfam" id="PF07884">
    <property type="entry name" value="VKOR"/>
    <property type="match status" value="1"/>
</dbReference>
<dbReference type="InterPro" id="IPR038354">
    <property type="entry name" value="VKOR_sf"/>
</dbReference>
<dbReference type="EMBL" id="JHEG04000001">
    <property type="protein sequence ID" value="KAF3887693.1"/>
    <property type="molecule type" value="Genomic_DNA"/>
</dbReference>
<name>A0A0C1RMU5_9CYAN</name>
<dbReference type="SMART" id="SM00756">
    <property type="entry name" value="VKc"/>
    <property type="match status" value="1"/>
</dbReference>
<dbReference type="RefSeq" id="WP_038078119.1">
    <property type="nucleotide sequence ID" value="NZ_JHEG04000001.1"/>
</dbReference>
<dbReference type="Gene3D" id="3.40.30.10">
    <property type="entry name" value="Glutaredoxin"/>
    <property type="match status" value="1"/>
</dbReference>
<organism evidence="13">
    <name type="scientific">Tolypothrix bouteillei VB521301</name>
    <dbReference type="NCBI Taxonomy" id="1479485"/>
    <lineage>
        <taxon>Bacteria</taxon>
        <taxon>Bacillati</taxon>
        <taxon>Cyanobacteriota</taxon>
        <taxon>Cyanophyceae</taxon>
        <taxon>Nostocales</taxon>
        <taxon>Tolypothrichaceae</taxon>
        <taxon>Tolypothrix</taxon>
    </lineage>
</organism>
<dbReference type="PANTHER" id="PTHR34573:SF1">
    <property type="entry name" value="VITAMIN K EPOXIDE REDUCTASE DOMAIN-CONTAINING PROTEIN"/>
    <property type="match status" value="1"/>
</dbReference>
<dbReference type="CDD" id="cd02961">
    <property type="entry name" value="PDI_a_family"/>
    <property type="match status" value="1"/>
</dbReference>
<accession>A0A0C1RMU5</accession>
<keyword evidence="7 10" id="KW-0472">Membrane</keyword>
<dbReference type="GO" id="GO:0016020">
    <property type="term" value="C:membrane"/>
    <property type="evidence" value="ECO:0007669"/>
    <property type="project" value="UniProtKB-SubCell"/>
</dbReference>
<keyword evidence="9" id="KW-0676">Redox-active center</keyword>
<dbReference type="PROSITE" id="PS51352">
    <property type="entry name" value="THIOREDOXIN_2"/>
    <property type="match status" value="1"/>
</dbReference>
<evidence type="ECO:0000313" key="13">
    <source>
        <dbReference type="EMBL" id="KIE13315.1"/>
    </source>
</evidence>
<evidence type="ECO:0000256" key="9">
    <source>
        <dbReference type="ARBA" id="ARBA00023284"/>
    </source>
</evidence>
<dbReference type="InterPro" id="IPR013766">
    <property type="entry name" value="Thioredoxin_domain"/>
</dbReference>
<dbReference type="InterPro" id="IPR036249">
    <property type="entry name" value="Thioredoxin-like_sf"/>
</dbReference>
<evidence type="ECO:0000313" key="14">
    <source>
        <dbReference type="Proteomes" id="UP000029738"/>
    </source>
</evidence>